<dbReference type="EMBL" id="JAJODE010000025">
    <property type="protein sequence ID" value="MCD4839186.1"/>
    <property type="molecule type" value="Genomic_DNA"/>
</dbReference>
<evidence type="ECO:0000256" key="4">
    <source>
        <dbReference type="RuleBase" id="RU362116"/>
    </source>
</evidence>
<dbReference type="RefSeq" id="WP_231314888.1">
    <property type="nucleotide sequence ID" value="NZ_JAJODE010000025.1"/>
</dbReference>
<keyword evidence="8" id="KW-0969">Cilium</keyword>
<dbReference type="PANTHER" id="PTHR30435">
    <property type="entry name" value="FLAGELLAR PROTEIN"/>
    <property type="match status" value="1"/>
</dbReference>
<dbReference type="InterPro" id="IPR001444">
    <property type="entry name" value="Flag_bb_rod_N"/>
</dbReference>
<accession>A0ABS8QIY6</accession>
<evidence type="ECO:0000313" key="9">
    <source>
        <dbReference type="Proteomes" id="UP001162836"/>
    </source>
</evidence>
<keyword evidence="3 4" id="KW-0975">Bacterial flagellum</keyword>
<evidence type="ECO:0000256" key="3">
    <source>
        <dbReference type="ARBA" id="ARBA00023143"/>
    </source>
</evidence>
<comment type="function">
    <text evidence="4">A flexible structure which links the flagellar filament to the drive apparatus in the basal body.</text>
</comment>
<dbReference type="Pfam" id="PF06429">
    <property type="entry name" value="Flg_bbr_C"/>
    <property type="match status" value="1"/>
</dbReference>
<dbReference type="InterPro" id="IPR010930">
    <property type="entry name" value="Flg_bb/hook_C_dom"/>
</dbReference>
<evidence type="ECO:0000259" key="5">
    <source>
        <dbReference type="Pfam" id="PF00460"/>
    </source>
</evidence>
<dbReference type="NCBIfam" id="TIGR03506">
    <property type="entry name" value="FlgEFG_subfam"/>
    <property type="match status" value="1"/>
</dbReference>
<feature type="domain" description="Flagellar basal body rod protein N-terminal" evidence="5">
    <location>
        <begin position="5"/>
        <end position="35"/>
    </location>
</feature>
<dbReference type="PANTHER" id="PTHR30435:SF1">
    <property type="entry name" value="FLAGELLAR HOOK PROTEIN FLGE"/>
    <property type="match status" value="1"/>
</dbReference>
<dbReference type="Proteomes" id="UP001162836">
    <property type="component" value="Unassembled WGS sequence"/>
</dbReference>
<name>A0ABS8QIY6_9BACI</name>
<comment type="similarity">
    <text evidence="2 4">Belongs to the flagella basal body rod proteins family.</text>
</comment>
<evidence type="ECO:0000313" key="8">
    <source>
        <dbReference type="EMBL" id="MCD4839186.1"/>
    </source>
</evidence>
<evidence type="ECO:0000259" key="6">
    <source>
        <dbReference type="Pfam" id="PF06429"/>
    </source>
</evidence>
<gene>
    <name evidence="8" type="ORF">LRS37_09915</name>
</gene>
<reference evidence="8 9" key="1">
    <citation type="journal article" date="2023" name="Antonie Van Leeuwenhoek">
        <title>Unveiling the genomic potential of a novel thermostable glycoside hydrolases producing Neobacillus sedimentimangrovi UE25.</title>
        <authorList>
            <person name="Ejaz U."/>
            <person name="Saleem F."/>
            <person name="Rashid R."/>
            <person name="Hasan K.A."/>
            <person name="Syed M.N."/>
            <person name="Sohail M."/>
        </authorList>
    </citation>
    <scope>NUCLEOTIDE SEQUENCE [LARGE SCALE GENOMIC DNA]</scope>
    <source>
        <strain evidence="8 9">UE25</strain>
    </source>
</reference>
<keyword evidence="8" id="KW-0966">Cell projection</keyword>
<dbReference type="Pfam" id="PF22692">
    <property type="entry name" value="LlgE_F_G_D1"/>
    <property type="match status" value="1"/>
</dbReference>
<organism evidence="8 9">
    <name type="scientific">Neobacillus sedimentimangrovi</name>
    <dbReference type="NCBI Taxonomy" id="2699460"/>
    <lineage>
        <taxon>Bacteria</taxon>
        <taxon>Bacillati</taxon>
        <taxon>Bacillota</taxon>
        <taxon>Bacilli</taxon>
        <taxon>Bacillales</taxon>
        <taxon>Bacillaceae</taxon>
        <taxon>Neobacillus</taxon>
    </lineage>
</organism>
<keyword evidence="8" id="KW-0282">Flagellum</keyword>
<evidence type="ECO:0000259" key="7">
    <source>
        <dbReference type="Pfam" id="PF22692"/>
    </source>
</evidence>
<feature type="domain" description="Flagellar hook protein FlgE/F/G-like D1" evidence="7">
    <location>
        <begin position="95"/>
        <end position="187"/>
    </location>
</feature>
<dbReference type="InterPro" id="IPR053967">
    <property type="entry name" value="LlgE_F_G-like_D1"/>
</dbReference>
<protein>
    <recommendedName>
        <fullName evidence="4">Flagellar hook protein FlgE</fullName>
    </recommendedName>
</protein>
<sequence length="312" mass="33228">MLKSLYSGVSGMKGFQTKLDVIGNNVANVNTVGFKKSRVLFQDILNQNISGATSPTAQTAGINPMQIGLGTKIGSIDTLHTPGSPMTTNVGTDLAIDGDAFFVLSPASGIGGYDLENMPTYLTKAGNFTRDANGYLVNANGYFVTGVVEDTNNPGEYLKLRIKIDEDTVADKKFVSYSIDTQGNINVVNEDGKSGKLAFNGTDYYLEENGDSPNIISLGTAVVPNPSGLKKVGNTMFEVTGNAVNTVGAEPEIGRIRDINGGQINSGVLEMSNVDLTEEFTEMIVAQRGFQANSRTITTSDSILEEIVNLKR</sequence>
<proteinExistence type="inferred from homology"/>
<dbReference type="SUPFAM" id="SSF117143">
    <property type="entry name" value="Flagellar hook protein flgE"/>
    <property type="match status" value="1"/>
</dbReference>
<comment type="caution">
    <text evidence="8">The sequence shown here is derived from an EMBL/GenBank/DDBJ whole genome shotgun (WGS) entry which is preliminary data.</text>
</comment>
<dbReference type="InterPro" id="IPR019776">
    <property type="entry name" value="Flagellar_basal_body_rod_CS"/>
</dbReference>
<dbReference type="Pfam" id="PF00460">
    <property type="entry name" value="Flg_bb_rod"/>
    <property type="match status" value="1"/>
</dbReference>
<feature type="domain" description="Flagellar basal-body/hook protein C-terminal" evidence="6">
    <location>
        <begin position="266"/>
        <end position="310"/>
    </location>
</feature>
<dbReference type="PROSITE" id="PS00588">
    <property type="entry name" value="FLAGELLA_BB_ROD"/>
    <property type="match status" value="1"/>
</dbReference>
<evidence type="ECO:0000256" key="1">
    <source>
        <dbReference type="ARBA" id="ARBA00004117"/>
    </source>
</evidence>
<evidence type="ECO:0000256" key="2">
    <source>
        <dbReference type="ARBA" id="ARBA00009677"/>
    </source>
</evidence>
<keyword evidence="9" id="KW-1185">Reference proteome</keyword>
<dbReference type="InterPro" id="IPR020013">
    <property type="entry name" value="Flagellar_FlgE/F/G"/>
</dbReference>
<comment type="subcellular location">
    <subcellularLocation>
        <location evidence="1 4">Bacterial flagellum basal body</location>
    </subcellularLocation>
</comment>
<dbReference type="InterPro" id="IPR037925">
    <property type="entry name" value="FlgE/F/G-like"/>
</dbReference>